<feature type="signal peptide" evidence="2">
    <location>
        <begin position="1"/>
        <end position="23"/>
    </location>
</feature>
<dbReference type="RefSeq" id="WP_136931676.1">
    <property type="nucleotide sequence ID" value="NZ_SSMQ01000028.1"/>
</dbReference>
<keyword evidence="4" id="KW-1185">Reference proteome</keyword>
<dbReference type="Proteomes" id="UP000309215">
    <property type="component" value="Unassembled WGS sequence"/>
</dbReference>
<comment type="caution">
    <text evidence="3">The sequence shown here is derived from an EMBL/GenBank/DDBJ whole genome shotgun (WGS) entry which is preliminary data.</text>
</comment>
<evidence type="ECO:0000256" key="1">
    <source>
        <dbReference type="SAM" id="MobiDB-lite"/>
    </source>
</evidence>
<dbReference type="AlphaFoldDB" id="A0A4V5PPE3"/>
<name>A0A4V5PPE3_9BACT</name>
<accession>A0A4V5PPE3</accession>
<evidence type="ECO:0000313" key="3">
    <source>
        <dbReference type="EMBL" id="TKD03555.1"/>
    </source>
</evidence>
<sequence>MSHRNKVCAAAGIAAMVAGLLSAGCEAEPRNYENTGGAGGGGAGGGSQSSTGSGGAGPGGMGGMGGMGGDGGMGGGGTGGGGGSCAPALDPMIYSIANPECGALPLAPEAEAIPFLVFGGNATYTGGVILPGQYEQVKAEVSYAEAPSKTQRVLVFDDAGLTTLNFKDYDIPALDGADLQGWGQGTYVTNGTTLTSTYSVCKSTHQPEVWTTSFTTYTEGCDDFLVVGTKDHRMTLKRRRAP</sequence>
<evidence type="ECO:0000256" key="2">
    <source>
        <dbReference type="SAM" id="SignalP"/>
    </source>
</evidence>
<evidence type="ECO:0000313" key="4">
    <source>
        <dbReference type="Proteomes" id="UP000309215"/>
    </source>
</evidence>
<protein>
    <recommendedName>
        <fullName evidence="5">Lipoprotein</fullName>
    </recommendedName>
</protein>
<reference evidence="3 4" key="1">
    <citation type="submission" date="2019-04" db="EMBL/GenBank/DDBJ databases">
        <authorList>
            <person name="Li Y."/>
            <person name="Wang J."/>
        </authorList>
    </citation>
    <scope>NUCLEOTIDE SEQUENCE [LARGE SCALE GENOMIC DNA]</scope>
    <source>
        <strain evidence="3 4">DSM 14668</strain>
    </source>
</reference>
<dbReference type="EMBL" id="SSMQ01000028">
    <property type="protein sequence ID" value="TKD03555.1"/>
    <property type="molecule type" value="Genomic_DNA"/>
</dbReference>
<proteinExistence type="predicted"/>
<feature type="region of interest" description="Disordered" evidence="1">
    <location>
        <begin position="36"/>
        <end position="68"/>
    </location>
</feature>
<gene>
    <name evidence="3" type="ORF">E8A74_25480</name>
</gene>
<evidence type="ECO:0008006" key="5">
    <source>
        <dbReference type="Google" id="ProtNLM"/>
    </source>
</evidence>
<dbReference type="PROSITE" id="PS51257">
    <property type="entry name" value="PROKAR_LIPOPROTEIN"/>
    <property type="match status" value="1"/>
</dbReference>
<feature type="chain" id="PRO_5020216680" description="Lipoprotein" evidence="2">
    <location>
        <begin position="24"/>
        <end position="242"/>
    </location>
</feature>
<keyword evidence="2" id="KW-0732">Signal</keyword>
<organism evidence="3 4">
    <name type="scientific">Polyangium fumosum</name>
    <dbReference type="NCBI Taxonomy" id="889272"/>
    <lineage>
        <taxon>Bacteria</taxon>
        <taxon>Pseudomonadati</taxon>
        <taxon>Myxococcota</taxon>
        <taxon>Polyangia</taxon>
        <taxon>Polyangiales</taxon>
        <taxon>Polyangiaceae</taxon>
        <taxon>Polyangium</taxon>
    </lineage>
</organism>